<name>A0ABP9G0Z6_9SPHI</name>
<accession>A0ABP9G0Z6</accession>
<dbReference type="Gene3D" id="1.20.1250.20">
    <property type="entry name" value="MFS general substrate transporter like domains"/>
    <property type="match status" value="1"/>
</dbReference>
<comment type="subcellular location">
    <subcellularLocation>
        <location evidence="1">Membrane</location>
        <topology evidence="1">Multi-pass membrane protein</topology>
    </subcellularLocation>
</comment>
<dbReference type="InterPro" id="IPR020846">
    <property type="entry name" value="MFS_dom"/>
</dbReference>
<keyword evidence="3 5" id="KW-1133">Transmembrane helix</keyword>
<dbReference type="Proteomes" id="UP001501436">
    <property type="component" value="Unassembled WGS sequence"/>
</dbReference>
<evidence type="ECO:0000256" key="5">
    <source>
        <dbReference type="SAM" id="Phobius"/>
    </source>
</evidence>
<evidence type="ECO:0000256" key="1">
    <source>
        <dbReference type="ARBA" id="ARBA00004141"/>
    </source>
</evidence>
<evidence type="ECO:0000313" key="8">
    <source>
        <dbReference type="Proteomes" id="UP001501436"/>
    </source>
</evidence>
<dbReference type="Pfam" id="PF07690">
    <property type="entry name" value="MFS_1"/>
    <property type="match status" value="1"/>
</dbReference>
<keyword evidence="2 5" id="KW-0812">Transmembrane</keyword>
<feature type="transmembrane region" description="Helical" evidence="5">
    <location>
        <begin position="145"/>
        <end position="167"/>
    </location>
</feature>
<evidence type="ECO:0000259" key="6">
    <source>
        <dbReference type="PROSITE" id="PS50850"/>
    </source>
</evidence>
<evidence type="ECO:0000256" key="3">
    <source>
        <dbReference type="ARBA" id="ARBA00022989"/>
    </source>
</evidence>
<feature type="transmembrane region" description="Helical" evidence="5">
    <location>
        <begin position="373"/>
        <end position="397"/>
    </location>
</feature>
<feature type="transmembrane region" description="Helical" evidence="5">
    <location>
        <begin position="219"/>
        <end position="242"/>
    </location>
</feature>
<evidence type="ECO:0000256" key="2">
    <source>
        <dbReference type="ARBA" id="ARBA00022692"/>
    </source>
</evidence>
<dbReference type="PROSITE" id="PS50850">
    <property type="entry name" value="MFS"/>
    <property type="match status" value="1"/>
</dbReference>
<feature type="transmembrane region" description="Helical" evidence="5">
    <location>
        <begin position="58"/>
        <end position="78"/>
    </location>
</feature>
<gene>
    <name evidence="7" type="ORF">GCM10023313_32140</name>
</gene>
<feature type="transmembrane region" description="Helical" evidence="5">
    <location>
        <begin position="12"/>
        <end position="38"/>
    </location>
</feature>
<dbReference type="EMBL" id="BAABJI010000002">
    <property type="protein sequence ID" value="GAA4925237.1"/>
    <property type="molecule type" value="Genomic_DNA"/>
</dbReference>
<dbReference type="CDD" id="cd17316">
    <property type="entry name" value="MFS_SV2_like"/>
    <property type="match status" value="1"/>
</dbReference>
<feature type="transmembrane region" description="Helical" evidence="5">
    <location>
        <begin position="254"/>
        <end position="275"/>
    </location>
</feature>
<feature type="transmembrane region" description="Helical" evidence="5">
    <location>
        <begin position="110"/>
        <end position="133"/>
    </location>
</feature>
<protein>
    <submittedName>
        <fullName evidence="7">MFS transporter</fullName>
    </submittedName>
</protein>
<comment type="caution">
    <text evidence="7">The sequence shown here is derived from an EMBL/GenBank/DDBJ whole genome shotgun (WGS) entry which is preliminary data.</text>
</comment>
<feature type="transmembrane region" description="Helical" evidence="5">
    <location>
        <begin position="313"/>
        <end position="334"/>
    </location>
</feature>
<reference evidence="8" key="1">
    <citation type="journal article" date="2019" name="Int. J. Syst. Evol. Microbiol.">
        <title>The Global Catalogue of Microorganisms (GCM) 10K type strain sequencing project: providing services to taxonomists for standard genome sequencing and annotation.</title>
        <authorList>
            <consortium name="The Broad Institute Genomics Platform"/>
            <consortium name="The Broad Institute Genome Sequencing Center for Infectious Disease"/>
            <person name="Wu L."/>
            <person name="Ma J."/>
        </authorList>
    </citation>
    <scope>NUCLEOTIDE SEQUENCE [LARGE SCALE GENOMIC DNA]</scope>
    <source>
        <strain evidence="8">JCM 18283</strain>
    </source>
</reference>
<feature type="transmembrane region" description="Helical" evidence="5">
    <location>
        <begin position="287"/>
        <end position="307"/>
    </location>
</feature>
<feature type="transmembrane region" description="Helical" evidence="5">
    <location>
        <begin position="173"/>
        <end position="198"/>
    </location>
</feature>
<organism evidence="7 8">
    <name type="scientific">Mucilaginibacter defluvii</name>
    <dbReference type="NCBI Taxonomy" id="1196019"/>
    <lineage>
        <taxon>Bacteria</taxon>
        <taxon>Pseudomonadati</taxon>
        <taxon>Bacteroidota</taxon>
        <taxon>Sphingobacteriia</taxon>
        <taxon>Sphingobacteriales</taxon>
        <taxon>Sphingobacteriaceae</taxon>
        <taxon>Mucilaginibacter</taxon>
    </lineage>
</organism>
<feature type="transmembrane region" description="Helical" evidence="5">
    <location>
        <begin position="346"/>
        <end position="367"/>
    </location>
</feature>
<evidence type="ECO:0000256" key="4">
    <source>
        <dbReference type="ARBA" id="ARBA00023136"/>
    </source>
</evidence>
<dbReference type="PANTHER" id="PTHR23508">
    <property type="entry name" value="CARBOXYLIC ACID TRANSPORTER PROTEIN HOMOLOG"/>
    <property type="match status" value="1"/>
</dbReference>
<dbReference type="InterPro" id="IPR036259">
    <property type="entry name" value="MFS_trans_sf"/>
</dbReference>
<dbReference type="RefSeq" id="WP_345332573.1">
    <property type="nucleotide sequence ID" value="NZ_BAABJI010000002.1"/>
</dbReference>
<dbReference type="InterPro" id="IPR011701">
    <property type="entry name" value="MFS"/>
</dbReference>
<keyword evidence="8" id="KW-1185">Reference proteome</keyword>
<evidence type="ECO:0000313" key="7">
    <source>
        <dbReference type="EMBL" id="GAA4925237.1"/>
    </source>
</evidence>
<sequence length="412" mass="44339">MQLQKTNLLSSGIPFAAILLAALGYFVDVYDLLLFSIIRVNSLQSLGLTEKQITEKGIVLLNMQMTGLMIGGVLWGILGDKKGRLTVLFGSIFIYSAANIANGFVSTVEAYALCRFIAGLGLAGELGAGITLVAELMPARYRGYATCFVAVIGISGAVVAFFTAKLFDWRMSYYIGGALGVVLLLMRISVAESAMFVEARGKDVKRGSVLMIIGERKRLLKYVRCILIGLPLWYVVGVLISLSPEFGKALKVNGIVNAGIAVALCYGGSVLGGTLSGLISQYLQSRIKAAIAFTLLSGATVIVFFAQRQISLYAFYTITALMGIASGYWALFVTMVTEQFGTNVRATVSTTVPNFVRGAVVPMMLLLNFSTQFFNSLVAAGILVGVICFGLALLSLARLKDTFWQNLNYLEK</sequence>
<keyword evidence="4 5" id="KW-0472">Membrane</keyword>
<dbReference type="SUPFAM" id="SSF103473">
    <property type="entry name" value="MFS general substrate transporter"/>
    <property type="match status" value="1"/>
</dbReference>
<feature type="domain" description="Major facilitator superfamily (MFS) profile" evidence="6">
    <location>
        <begin position="17"/>
        <end position="403"/>
    </location>
</feature>
<dbReference type="PANTHER" id="PTHR23508:SF10">
    <property type="entry name" value="CARBOXYLIC ACID TRANSPORTER PROTEIN HOMOLOG"/>
    <property type="match status" value="1"/>
</dbReference>
<proteinExistence type="predicted"/>
<feature type="transmembrane region" description="Helical" evidence="5">
    <location>
        <begin position="85"/>
        <end position="104"/>
    </location>
</feature>